<evidence type="ECO:0000256" key="1">
    <source>
        <dbReference type="SAM" id="Phobius"/>
    </source>
</evidence>
<comment type="caution">
    <text evidence="2">The sequence shown here is derived from an EMBL/GenBank/DDBJ whole genome shotgun (WGS) entry which is preliminary data.</text>
</comment>
<organism evidence="2 3">
    <name type="scientific">Saccharopolyspora taberi</name>
    <dbReference type="NCBI Taxonomy" id="60895"/>
    <lineage>
        <taxon>Bacteria</taxon>
        <taxon>Bacillati</taxon>
        <taxon>Actinomycetota</taxon>
        <taxon>Actinomycetes</taxon>
        <taxon>Pseudonocardiales</taxon>
        <taxon>Pseudonocardiaceae</taxon>
        <taxon>Saccharopolyspora</taxon>
    </lineage>
</organism>
<name>A0ABN3VNE9_9PSEU</name>
<keyword evidence="1" id="KW-0472">Membrane</keyword>
<evidence type="ECO:0000313" key="2">
    <source>
        <dbReference type="EMBL" id="GAA2818654.1"/>
    </source>
</evidence>
<accession>A0ABN3VNE9</accession>
<dbReference type="RefSeq" id="WP_344685909.1">
    <property type="nucleotide sequence ID" value="NZ_BAAAUX010000034.1"/>
</dbReference>
<keyword evidence="3" id="KW-1185">Reference proteome</keyword>
<feature type="transmembrane region" description="Helical" evidence="1">
    <location>
        <begin position="12"/>
        <end position="35"/>
    </location>
</feature>
<evidence type="ECO:0000313" key="3">
    <source>
        <dbReference type="Proteomes" id="UP001500979"/>
    </source>
</evidence>
<evidence type="ECO:0008006" key="4">
    <source>
        <dbReference type="Google" id="ProtNLM"/>
    </source>
</evidence>
<gene>
    <name evidence="2" type="ORF">GCM10010470_62480</name>
</gene>
<dbReference type="EMBL" id="BAAAUX010000034">
    <property type="protein sequence ID" value="GAA2818654.1"/>
    <property type="molecule type" value="Genomic_DNA"/>
</dbReference>
<reference evidence="2 3" key="1">
    <citation type="journal article" date="2019" name="Int. J. Syst. Evol. Microbiol.">
        <title>The Global Catalogue of Microorganisms (GCM) 10K type strain sequencing project: providing services to taxonomists for standard genome sequencing and annotation.</title>
        <authorList>
            <consortium name="The Broad Institute Genomics Platform"/>
            <consortium name="The Broad Institute Genome Sequencing Center for Infectious Disease"/>
            <person name="Wu L."/>
            <person name="Ma J."/>
        </authorList>
    </citation>
    <scope>NUCLEOTIDE SEQUENCE [LARGE SCALE GENOMIC DNA]</scope>
    <source>
        <strain evidence="2 3">JCM 9383</strain>
    </source>
</reference>
<keyword evidence="1" id="KW-0812">Transmembrane</keyword>
<dbReference type="Proteomes" id="UP001500979">
    <property type="component" value="Unassembled WGS sequence"/>
</dbReference>
<proteinExistence type="predicted"/>
<keyword evidence="1" id="KW-1133">Transmembrane helix</keyword>
<protein>
    <recommendedName>
        <fullName evidence="4">DUF3592 domain-containing protein</fullName>
    </recommendedName>
</protein>
<sequence length="161" mass="17159">MSRKALITVTAAWGILVGVVAAVFLGVAIFSGTVLDETAPNSSSTRVTEQYRWNGQPMLITPAARNGKTAHCKVAPDRGEPRDVSSYRSESRYGVTRIQPWFSGSATVTCQEKARIRTGSQVTMYELATKNRVAQIAAAVIGAGPFAVVLVFGLGKKKANA</sequence>
<feature type="transmembrane region" description="Helical" evidence="1">
    <location>
        <begin position="133"/>
        <end position="155"/>
    </location>
</feature>